<dbReference type="CDD" id="cd16859">
    <property type="entry name" value="ING_ING4_5"/>
    <property type="match status" value="1"/>
</dbReference>
<keyword evidence="1" id="KW-0156">Chromatin regulator</keyword>
<dbReference type="Gene3D" id="6.10.140.1740">
    <property type="match status" value="1"/>
</dbReference>
<dbReference type="SMART" id="SM01408">
    <property type="entry name" value="ING"/>
    <property type="match status" value="1"/>
</dbReference>
<gene>
    <name evidence="4" type="ORF">Agabi119p4_3269</name>
</gene>
<proteinExistence type="predicted"/>
<dbReference type="Pfam" id="PF12998">
    <property type="entry name" value="ING"/>
    <property type="match status" value="1"/>
</dbReference>
<dbReference type="GO" id="GO:0000785">
    <property type="term" value="C:chromatin"/>
    <property type="evidence" value="ECO:0007669"/>
    <property type="project" value="UniProtKB-ARBA"/>
</dbReference>
<dbReference type="AlphaFoldDB" id="A0A8H7F6W5"/>
<dbReference type="PANTHER" id="PTHR10333">
    <property type="entry name" value="INHIBITOR OF GROWTH PROTEIN"/>
    <property type="match status" value="1"/>
</dbReference>
<reference evidence="4 5" key="1">
    <citation type="journal article" name="Sci. Rep.">
        <title>Telomere-to-telomere assembled and centromere annotated genomes of the two main subspecies of the button mushroom Agaricus bisporus reveal especially polymorphic chromosome ends.</title>
        <authorList>
            <person name="Sonnenberg A.S.M."/>
            <person name="Sedaghat-Telgerd N."/>
            <person name="Lavrijssen B."/>
            <person name="Ohm R.A."/>
            <person name="Hendrickx P.M."/>
            <person name="Scholtmeijer K."/>
            <person name="Baars J.J.P."/>
            <person name="van Peer A."/>
        </authorList>
    </citation>
    <scope>NUCLEOTIDE SEQUENCE [LARGE SCALE GENOMIC DNA]</scope>
    <source>
        <strain evidence="4 5">H119_p4</strain>
    </source>
</reference>
<feature type="domain" description="Inhibitor of growth protein N-terminal histone-binding" evidence="3">
    <location>
        <begin position="48"/>
        <end position="181"/>
    </location>
</feature>
<dbReference type="InterPro" id="IPR011011">
    <property type="entry name" value="Znf_FYVE_PHD"/>
</dbReference>
<dbReference type="EMBL" id="JABXXO010000004">
    <property type="protein sequence ID" value="KAF7778924.1"/>
    <property type="molecule type" value="Genomic_DNA"/>
</dbReference>
<sequence length="317" mass="37128">MSTRTRSSTRIRGPQPTDEFQDVRESESDSDEESFNPEEREEEIWDEVREEHYDIIEQLPLTIHRQMTLLRQLDHQAYDYSTSLLPTIKKYIELRRELNTQNGRLVNGSLQAQATPEAAHPTTSKYLRPGAPSTSREMLSHVAWLTEEYLRTSREKVNIAQTVHDSVDRHIRLLDQFIKEQEALLGPEPNRPVMLSMSDLFVPKWSRSTRVSMSPIFDEEQIATDIQQAEVSVHSDRSSRRRSLKNRRHKEKEKEKEKEEPPAPLALRITLPPPHHGMLDDPNEPTWCYCTRVSFGEMIGCDNPECKYEWFHLEMYT</sequence>
<dbReference type="InterPro" id="IPR028651">
    <property type="entry name" value="ING_fam"/>
</dbReference>
<dbReference type="InterPro" id="IPR024610">
    <property type="entry name" value="ING_N_histone-binding"/>
</dbReference>
<feature type="compositionally biased region" description="Acidic residues" evidence="2">
    <location>
        <begin position="28"/>
        <end position="43"/>
    </location>
</feature>
<dbReference type="Gene3D" id="3.30.40.10">
    <property type="entry name" value="Zinc/RING finger domain, C3HC4 (zinc finger)"/>
    <property type="match status" value="1"/>
</dbReference>
<feature type="compositionally biased region" description="Basic residues" evidence="2">
    <location>
        <begin position="239"/>
        <end position="251"/>
    </location>
</feature>
<feature type="compositionally biased region" description="Low complexity" evidence="2">
    <location>
        <begin position="1"/>
        <end position="10"/>
    </location>
</feature>
<dbReference type="SUPFAM" id="SSF57903">
    <property type="entry name" value="FYVE/PHD zinc finger"/>
    <property type="match status" value="1"/>
</dbReference>
<accession>A0A8H7F6W5</accession>
<dbReference type="InterPro" id="IPR013083">
    <property type="entry name" value="Znf_RING/FYVE/PHD"/>
</dbReference>
<feature type="region of interest" description="Disordered" evidence="2">
    <location>
        <begin position="109"/>
        <end position="133"/>
    </location>
</feature>
<evidence type="ECO:0000259" key="3">
    <source>
        <dbReference type="SMART" id="SM01408"/>
    </source>
</evidence>
<dbReference type="PANTHER" id="PTHR10333:SF42">
    <property type="entry name" value="INHIBITOR OF GROWTH PROTEIN 5"/>
    <property type="match status" value="1"/>
</dbReference>
<name>A0A8H7F6W5_AGABI</name>
<protein>
    <recommendedName>
        <fullName evidence="3">Inhibitor of growth protein N-terminal histone-binding domain-containing protein</fullName>
    </recommendedName>
</protein>
<evidence type="ECO:0000256" key="1">
    <source>
        <dbReference type="ARBA" id="ARBA00022853"/>
    </source>
</evidence>
<evidence type="ECO:0000313" key="4">
    <source>
        <dbReference type="EMBL" id="KAF7778924.1"/>
    </source>
</evidence>
<evidence type="ECO:0000256" key="2">
    <source>
        <dbReference type="SAM" id="MobiDB-lite"/>
    </source>
</evidence>
<feature type="region of interest" description="Disordered" evidence="2">
    <location>
        <begin position="1"/>
        <end position="43"/>
    </location>
</feature>
<organism evidence="4 5">
    <name type="scientific">Agaricus bisporus var. burnettii</name>
    <dbReference type="NCBI Taxonomy" id="192524"/>
    <lineage>
        <taxon>Eukaryota</taxon>
        <taxon>Fungi</taxon>
        <taxon>Dikarya</taxon>
        <taxon>Basidiomycota</taxon>
        <taxon>Agaricomycotina</taxon>
        <taxon>Agaricomycetes</taxon>
        <taxon>Agaricomycetidae</taxon>
        <taxon>Agaricales</taxon>
        <taxon>Agaricineae</taxon>
        <taxon>Agaricaceae</taxon>
        <taxon>Agaricus</taxon>
    </lineage>
</organism>
<evidence type="ECO:0000313" key="5">
    <source>
        <dbReference type="Proteomes" id="UP000629468"/>
    </source>
</evidence>
<comment type="caution">
    <text evidence="4">The sequence shown here is derived from an EMBL/GenBank/DDBJ whole genome shotgun (WGS) entry which is preliminary data.</text>
</comment>
<dbReference type="Proteomes" id="UP000629468">
    <property type="component" value="Unassembled WGS sequence"/>
</dbReference>
<dbReference type="GO" id="GO:0006325">
    <property type="term" value="P:chromatin organization"/>
    <property type="evidence" value="ECO:0007669"/>
    <property type="project" value="UniProtKB-KW"/>
</dbReference>
<feature type="region of interest" description="Disordered" evidence="2">
    <location>
        <begin position="228"/>
        <end position="266"/>
    </location>
</feature>
<feature type="compositionally biased region" description="Basic and acidic residues" evidence="2">
    <location>
        <begin position="252"/>
        <end position="261"/>
    </location>
</feature>